<evidence type="ECO:0008006" key="3">
    <source>
        <dbReference type="Google" id="ProtNLM"/>
    </source>
</evidence>
<dbReference type="RefSeq" id="WP_034987170.1">
    <property type="nucleotide sequence ID" value="NZ_AYZF01000017.1"/>
</dbReference>
<dbReference type="EMBL" id="AYZF01000017">
    <property type="protein sequence ID" value="KRN05592.1"/>
    <property type="molecule type" value="Genomic_DNA"/>
</dbReference>
<comment type="caution">
    <text evidence="1">The sequence shown here is derived from an EMBL/GenBank/DDBJ whole genome shotgun (WGS) entry which is preliminary data.</text>
</comment>
<organism evidence="1 2">
    <name type="scientific">Liquorilactobacillus sucicola DSM 21376 = JCM 15457</name>
    <dbReference type="NCBI Taxonomy" id="1423806"/>
    <lineage>
        <taxon>Bacteria</taxon>
        <taxon>Bacillati</taxon>
        <taxon>Bacillota</taxon>
        <taxon>Bacilli</taxon>
        <taxon>Lactobacillales</taxon>
        <taxon>Lactobacillaceae</taxon>
        <taxon>Liquorilactobacillus</taxon>
    </lineage>
</organism>
<dbReference type="AlphaFoldDB" id="A0A023CUY7"/>
<dbReference type="eggNOG" id="COG3575">
    <property type="taxonomic scope" value="Bacteria"/>
</dbReference>
<keyword evidence="2" id="KW-1185">Reference proteome</keyword>
<dbReference type="PANTHER" id="PTHR39166">
    <property type="entry name" value="BLL1166 PROTEIN"/>
    <property type="match status" value="1"/>
</dbReference>
<dbReference type="Proteomes" id="UP000050961">
    <property type="component" value="Unassembled WGS sequence"/>
</dbReference>
<name>A0A023CUY7_9LACO</name>
<dbReference type="PATRIC" id="fig|1423806.3.peg.2199"/>
<dbReference type="InterPro" id="IPR009267">
    <property type="entry name" value="NTP_transf_6"/>
</dbReference>
<proteinExistence type="predicted"/>
<dbReference type="OrthoDB" id="1901124at2"/>
<evidence type="ECO:0000313" key="2">
    <source>
        <dbReference type="Proteomes" id="UP000050961"/>
    </source>
</evidence>
<dbReference type="PANTHER" id="PTHR39166:SF1">
    <property type="entry name" value="BLL1166 PROTEIN"/>
    <property type="match status" value="1"/>
</dbReference>
<sequence length="190" mass="21979">MKEKSASEKIVKDIVQANQDLMCILKIIKNLELRQGTLTAGSIRNTVWQVLSNQGVALQTDIDLVFFDPLKSQEYDTLLERQLCKNHPEYNWQVKNEVYMHNYDFNDQAPFTSVTDAIAHFVETPTCIGAYLNQEENIALIAPYGTDDLVKFICRPVPTFMVDQAHISIFKNRVQRKNWLTRYPQLKVLL</sequence>
<reference evidence="1 2" key="1">
    <citation type="journal article" date="2015" name="Genome Announc.">
        <title>Expanding the biotechnology potential of lactobacilli through comparative genomics of 213 strains and associated genera.</title>
        <authorList>
            <person name="Sun Z."/>
            <person name="Harris H.M."/>
            <person name="McCann A."/>
            <person name="Guo C."/>
            <person name="Argimon S."/>
            <person name="Zhang W."/>
            <person name="Yang X."/>
            <person name="Jeffery I.B."/>
            <person name="Cooney J.C."/>
            <person name="Kagawa T.F."/>
            <person name="Liu W."/>
            <person name="Song Y."/>
            <person name="Salvetti E."/>
            <person name="Wrobel A."/>
            <person name="Rasinkangas P."/>
            <person name="Parkhill J."/>
            <person name="Rea M.C."/>
            <person name="O'Sullivan O."/>
            <person name="Ritari J."/>
            <person name="Douillard F.P."/>
            <person name="Paul Ross R."/>
            <person name="Yang R."/>
            <person name="Briner A.E."/>
            <person name="Felis G.E."/>
            <person name="de Vos W.M."/>
            <person name="Barrangou R."/>
            <person name="Klaenhammer T.R."/>
            <person name="Caufield P.W."/>
            <person name="Cui Y."/>
            <person name="Zhang H."/>
            <person name="O'Toole P.W."/>
        </authorList>
    </citation>
    <scope>NUCLEOTIDE SEQUENCE [LARGE SCALE GENOMIC DNA]</scope>
    <source>
        <strain evidence="1 2">DSM 21376</strain>
    </source>
</reference>
<protein>
    <recommendedName>
        <fullName evidence="3">Nucleotidyltransferase family protein</fullName>
    </recommendedName>
</protein>
<dbReference type="Pfam" id="PF06042">
    <property type="entry name" value="NTP_transf_6"/>
    <property type="match status" value="1"/>
</dbReference>
<evidence type="ECO:0000313" key="1">
    <source>
        <dbReference type="EMBL" id="KRN05592.1"/>
    </source>
</evidence>
<dbReference type="STRING" id="1423806.FD15_GL002155"/>
<accession>A0A023CUY7</accession>
<gene>
    <name evidence="1" type="ORF">FD15_GL002155</name>
</gene>